<protein>
    <submittedName>
        <fullName evidence="3">Putative histone-like DNA-binding protein</fullName>
    </submittedName>
</protein>
<keyword evidence="4" id="KW-1185">Reference proteome</keyword>
<accession>A0A2V4XKX1</accession>
<evidence type="ECO:0000259" key="2">
    <source>
        <dbReference type="Pfam" id="PF18291"/>
    </source>
</evidence>
<dbReference type="NCBIfam" id="TIGR01201">
    <property type="entry name" value="HU_rel"/>
    <property type="match status" value="1"/>
</dbReference>
<feature type="domain" description="HU" evidence="2">
    <location>
        <begin position="1"/>
        <end position="125"/>
    </location>
</feature>
<dbReference type="InterPro" id="IPR010992">
    <property type="entry name" value="IHF-like_DNA-bd_dom_sf"/>
</dbReference>
<dbReference type="Gene3D" id="4.10.520.10">
    <property type="entry name" value="IHF-like DNA-binding proteins"/>
    <property type="match status" value="1"/>
</dbReference>
<dbReference type="OrthoDB" id="9809801at2"/>
<dbReference type="EMBL" id="QJTD01000001">
    <property type="protein sequence ID" value="PYE82719.1"/>
    <property type="molecule type" value="Genomic_DNA"/>
</dbReference>
<dbReference type="InterPro" id="IPR041607">
    <property type="entry name" value="HU-HIG"/>
</dbReference>
<sequence length="127" mass="14122">MSVKFKAQARRNPQDVTLPEKYYAAAIADGEVDLEVLAEQISYESTVTESDCHAVLLSLERNILVSLKQGRIVKLGRLGNFQVSVSSEGRDTEEEVNASLITKARILFRPGKRLRNLLGDLTFKKAS</sequence>
<dbReference type="Proteomes" id="UP000248054">
    <property type="component" value="Unassembled WGS sequence"/>
</dbReference>
<evidence type="ECO:0000256" key="1">
    <source>
        <dbReference type="ARBA" id="ARBA00023125"/>
    </source>
</evidence>
<reference evidence="3 4" key="1">
    <citation type="submission" date="2018-06" db="EMBL/GenBank/DDBJ databases">
        <title>Genomic Encyclopedia of Type Strains, Phase III (KMG-III): the genomes of soil and plant-associated and newly described type strains.</title>
        <authorList>
            <person name="Whitman W."/>
        </authorList>
    </citation>
    <scope>NUCLEOTIDE SEQUENCE [LARGE SCALE GENOMIC DNA]</scope>
    <source>
        <strain evidence="3 4">CECT 7945</strain>
    </source>
</reference>
<organism evidence="3 4">
    <name type="scientific">Winogradskyella epiphytica</name>
    <dbReference type="NCBI Taxonomy" id="262005"/>
    <lineage>
        <taxon>Bacteria</taxon>
        <taxon>Pseudomonadati</taxon>
        <taxon>Bacteroidota</taxon>
        <taxon>Flavobacteriia</taxon>
        <taxon>Flavobacteriales</taxon>
        <taxon>Flavobacteriaceae</taxon>
        <taxon>Winogradskyella</taxon>
    </lineage>
</organism>
<dbReference type="RefSeq" id="WP_110473726.1">
    <property type="nucleotide sequence ID" value="NZ_BMWQ01000001.1"/>
</dbReference>
<proteinExistence type="predicted"/>
<evidence type="ECO:0000313" key="3">
    <source>
        <dbReference type="EMBL" id="PYE82719.1"/>
    </source>
</evidence>
<evidence type="ECO:0000313" key="4">
    <source>
        <dbReference type="Proteomes" id="UP000248054"/>
    </source>
</evidence>
<dbReference type="AlphaFoldDB" id="A0A2V4XKX1"/>
<dbReference type="Pfam" id="PF18291">
    <property type="entry name" value="HU-HIG"/>
    <property type="match status" value="1"/>
</dbReference>
<dbReference type="GO" id="GO:0003677">
    <property type="term" value="F:DNA binding"/>
    <property type="evidence" value="ECO:0007669"/>
    <property type="project" value="UniProtKB-KW"/>
</dbReference>
<name>A0A2V4XKX1_9FLAO</name>
<dbReference type="SUPFAM" id="SSF47729">
    <property type="entry name" value="IHF-like DNA-binding proteins"/>
    <property type="match status" value="1"/>
</dbReference>
<gene>
    <name evidence="3" type="ORF">DFQ11_101144</name>
</gene>
<comment type="caution">
    <text evidence="3">The sequence shown here is derived from an EMBL/GenBank/DDBJ whole genome shotgun (WGS) entry which is preliminary data.</text>
</comment>
<keyword evidence="1 3" id="KW-0238">DNA-binding</keyword>
<dbReference type="InterPro" id="IPR005902">
    <property type="entry name" value="HU_DNA-bd_put"/>
</dbReference>